<dbReference type="Proteomes" id="UP000184092">
    <property type="component" value="Unassembled WGS sequence"/>
</dbReference>
<dbReference type="InterPro" id="IPR011008">
    <property type="entry name" value="Dimeric_a/b-barrel"/>
</dbReference>
<dbReference type="RefSeq" id="WP_073208801.1">
    <property type="nucleotide sequence ID" value="NZ_FRCL01000006.1"/>
</dbReference>
<evidence type="ECO:0000313" key="3">
    <source>
        <dbReference type="Proteomes" id="UP000184092"/>
    </source>
</evidence>
<evidence type="ECO:0000259" key="1">
    <source>
        <dbReference type="PROSITE" id="PS51725"/>
    </source>
</evidence>
<dbReference type="Pfam" id="PF03992">
    <property type="entry name" value="ABM"/>
    <property type="match status" value="1"/>
</dbReference>
<keyword evidence="2" id="KW-0560">Oxidoreductase</keyword>
<keyword evidence="3" id="KW-1185">Reference proteome</keyword>
<dbReference type="EMBL" id="FRCL01000006">
    <property type="protein sequence ID" value="SHM72959.1"/>
    <property type="molecule type" value="Genomic_DNA"/>
</dbReference>
<dbReference type="PANTHER" id="PTHR33336">
    <property type="entry name" value="QUINOL MONOOXYGENASE YGIN-RELATED"/>
    <property type="match status" value="1"/>
</dbReference>
<name>A0A1M7L6J1_9FLAO</name>
<dbReference type="InterPro" id="IPR007138">
    <property type="entry name" value="ABM_dom"/>
</dbReference>
<organism evidence="2 3">
    <name type="scientific">Flavobacterium xinjiangense</name>
    <dbReference type="NCBI Taxonomy" id="178356"/>
    <lineage>
        <taxon>Bacteria</taxon>
        <taxon>Pseudomonadati</taxon>
        <taxon>Bacteroidota</taxon>
        <taxon>Flavobacteriia</taxon>
        <taxon>Flavobacteriales</taxon>
        <taxon>Flavobacteriaceae</taxon>
        <taxon>Flavobacterium</taxon>
    </lineage>
</organism>
<dbReference type="STRING" id="178356.SAMN05216269_106184"/>
<dbReference type="SUPFAM" id="SSF54909">
    <property type="entry name" value="Dimeric alpha+beta barrel"/>
    <property type="match status" value="1"/>
</dbReference>
<dbReference type="AlphaFoldDB" id="A0A1M7L6J1"/>
<proteinExistence type="predicted"/>
<evidence type="ECO:0000313" key="2">
    <source>
        <dbReference type="EMBL" id="SHM72959.1"/>
    </source>
</evidence>
<protein>
    <submittedName>
        <fullName evidence="2">Quinol monooxygenase YgiN</fullName>
    </submittedName>
</protein>
<dbReference type="GO" id="GO:0004497">
    <property type="term" value="F:monooxygenase activity"/>
    <property type="evidence" value="ECO:0007669"/>
    <property type="project" value="UniProtKB-KW"/>
</dbReference>
<dbReference type="InterPro" id="IPR050744">
    <property type="entry name" value="AI-2_Isomerase_LsrG"/>
</dbReference>
<dbReference type="OrthoDB" id="9806189at2"/>
<dbReference type="Gene3D" id="3.30.70.100">
    <property type="match status" value="1"/>
</dbReference>
<reference evidence="3" key="1">
    <citation type="submission" date="2016-11" db="EMBL/GenBank/DDBJ databases">
        <authorList>
            <person name="Varghese N."/>
            <person name="Submissions S."/>
        </authorList>
    </citation>
    <scope>NUCLEOTIDE SEQUENCE [LARGE SCALE GENOMIC DNA]</scope>
    <source>
        <strain evidence="3">CGMCC 1.2749</strain>
    </source>
</reference>
<sequence>MAINLTVILKSKPENSALVKSLLLELVEKSTQEAACKQYDLHQNCDDFNTFIFHEIWENQKGLDNHNEQSYIQSFFEKAKTLLQETPIVFRTEKLA</sequence>
<dbReference type="PROSITE" id="PS51725">
    <property type="entry name" value="ABM"/>
    <property type="match status" value="1"/>
</dbReference>
<accession>A0A1M7L6J1</accession>
<feature type="domain" description="ABM" evidence="1">
    <location>
        <begin position="3"/>
        <end position="94"/>
    </location>
</feature>
<dbReference type="PANTHER" id="PTHR33336:SF15">
    <property type="entry name" value="ABM DOMAIN-CONTAINING PROTEIN"/>
    <property type="match status" value="1"/>
</dbReference>
<keyword evidence="2" id="KW-0503">Monooxygenase</keyword>
<gene>
    <name evidence="2" type="ORF">SAMN05216269_106184</name>
</gene>